<evidence type="ECO:0000259" key="7">
    <source>
        <dbReference type="PROSITE" id="PS50102"/>
    </source>
</evidence>
<protein>
    <recommendedName>
        <fullName evidence="7">RRM domain-containing protein</fullName>
    </recommendedName>
</protein>
<dbReference type="Pfam" id="PF03004">
    <property type="entry name" value="Transposase_24"/>
    <property type="match status" value="1"/>
</dbReference>
<keyword evidence="4" id="KW-0175">Coiled coil</keyword>
<proteinExistence type="predicted"/>
<organism evidence="8 9">
    <name type="scientific">Colocasia esculenta</name>
    <name type="common">Wild taro</name>
    <name type="synonym">Arum esculentum</name>
    <dbReference type="NCBI Taxonomy" id="4460"/>
    <lineage>
        <taxon>Eukaryota</taxon>
        <taxon>Viridiplantae</taxon>
        <taxon>Streptophyta</taxon>
        <taxon>Embryophyta</taxon>
        <taxon>Tracheophyta</taxon>
        <taxon>Spermatophyta</taxon>
        <taxon>Magnoliopsida</taxon>
        <taxon>Liliopsida</taxon>
        <taxon>Araceae</taxon>
        <taxon>Aroideae</taxon>
        <taxon>Colocasieae</taxon>
        <taxon>Colocasia</taxon>
    </lineage>
</organism>
<dbReference type="GO" id="GO:0003723">
    <property type="term" value="F:RNA binding"/>
    <property type="evidence" value="ECO:0007669"/>
    <property type="project" value="UniProtKB-UniRule"/>
</dbReference>
<keyword evidence="6" id="KW-0472">Membrane</keyword>
<comment type="caution">
    <text evidence="8">The sequence shown here is derived from an EMBL/GenBank/DDBJ whole genome shotgun (WGS) entry which is preliminary data.</text>
</comment>
<dbReference type="InterPro" id="IPR021790">
    <property type="entry name" value="PTBP1-like_RRM2"/>
</dbReference>
<dbReference type="InterPro" id="IPR000504">
    <property type="entry name" value="RRM_dom"/>
</dbReference>
<keyword evidence="1" id="KW-0677">Repeat</keyword>
<keyword evidence="6" id="KW-0812">Transmembrane</keyword>
<dbReference type="PANTHER" id="PTHR15592">
    <property type="entry name" value="MATRIN 3/NUCLEAR PROTEIN 220-RELATED"/>
    <property type="match status" value="1"/>
</dbReference>
<accession>A0A843VEC3</accession>
<evidence type="ECO:0000256" key="6">
    <source>
        <dbReference type="SAM" id="Phobius"/>
    </source>
</evidence>
<keyword evidence="6" id="KW-1133">Transmembrane helix</keyword>
<evidence type="ECO:0000313" key="9">
    <source>
        <dbReference type="Proteomes" id="UP000652761"/>
    </source>
</evidence>
<dbReference type="InterPro" id="IPR004252">
    <property type="entry name" value="Probable_transposase_24"/>
</dbReference>
<evidence type="ECO:0000256" key="4">
    <source>
        <dbReference type="SAM" id="Coils"/>
    </source>
</evidence>
<dbReference type="SMART" id="SM00360">
    <property type="entry name" value="RRM"/>
    <property type="match status" value="2"/>
</dbReference>
<feature type="compositionally biased region" description="Low complexity" evidence="5">
    <location>
        <begin position="289"/>
        <end position="309"/>
    </location>
</feature>
<keyword evidence="2 3" id="KW-0694">RNA-binding</keyword>
<feature type="transmembrane region" description="Helical" evidence="6">
    <location>
        <begin position="185"/>
        <end position="204"/>
    </location>
</feature>
<dbReference type="InterPro" id="IPR035979">
    <property type="entry name" value="RBD_domain_sf"/>
</dbReference>
<keyword evidence="9" id="KW-1185">Reference proteome</keyword>
<feature type="region of interest" description="Disordered" evidence="5">
    <location>
        <begin position="643"/>
        <end position="677"/>
    </location>
</feature>
<feature type="compositionally biased region" description="Polar residues" evidence="5">
    <location>
        <begin position="643"/>
        <end position="661"/>
    </location>
</feature>
<feature type="compositionally biased region" description="Low complexity" evidence="5">
    <location>
        <begin position="235"/>
        <end position="250"/>
    </location>
</feature>
<evidence type="ECO:0000256" key="1">
    <source>
        <dbReference type="ARBA" id="ARBA00022737"/>
    </source>
</evidence>
<feature type="domain" description="RRM" evidence="7">
    <location>
        <begin position="6"/>
        <end position="80"/>
    </location>
</feature>
<feature type="coiled-coil region" evidence="4">
    <location>
        <begin position="590"/>
        <end position="617"/>
    </location>
</feature>
<evidence type="ECO:0000256" key="5">
    <source>
        <dbReference type="SAM" id="MobiDB-lite"/>
    </source>
</evidence>
<dbReference type="Pfam" id="PF13893">
    <property type="entry name" value="RRM_5"/>
    <property type="match status" value="1"/>
</dbReference>
<gene>
    <name evidence="8" type="ORF">Taro_022396</name>
</gene>
<dbReference type="AlphaFoldDB" id="A0A843VEC3"/>
<evidence type="ECO:0000313" key="8">
    <source>
        <dbReference type="EMBL" id="MQL89809.1"/>
    </source>
</evidence>
<evidence type="ECO:0000256" key="3">
    <source>
        <dbReference type="PROSITE-ProRule" id="PRU00176"/>
    </source>
</evidence>
<dbReference type="EMBL" id="NMUH01001180">
    <property type="protein sequence ID" value="MQL89809.1"/>
    <property type="molecule type" value="Genomic_DNA"/>
</dbReference>
<dbReference type="Proteomes" id="UP000652761">
    <property type="component" value="Unassembled WGS sequence"/>
</dbReference>
<name>A0A843VEC3_COLES</name>
<feature type="compositionally biased region" description="Polar residues" evidence="5">
    <location>
        <begin position="251"/>
        <end position="269"/>
    </location>
</feature>
<dbReference type="SUPFAM" id="SSF54928">
    <property type="entry name" value="RNA-binding domain, RBD"/>
    <property type="match status" value="2"/>
</dbReference>
<dbReference type="OrthoDB" id="296632at2759"/>
<reference evidence="8" key="1">
    <citation type="submission" date="2017-07" db="EMBL/GenBank/DDBJ databases">
        <title>Taro Niue Genome Assembly and Annotation.</title>
        <authorList>
            <person name="Atibalentja N."/>
            <person name="Keating K."/>
            <person name="Fields C.J."/>
        </authorList>
    </citation>
    <scope>NUCLEOTIDE SEQUENCE</scope>
    <source>
        <strain evidence="8">Niue_2</strain>
        <tissue evidence="8">Leaf</tissue>
    </source>
</reference>
<feature type="region of interest" description="Disordered" evidence="5">
    <location>
        <begin position="217"/>
        <end position="330"/>
    </location>
</feature>
<dbReference type="Gene3D" id="3.30.70.330">
    <property type="match status" value="2"/>
</dbReference>
<evidence type="ECO:0000256" key="2">
    <source>
        <dbReference type="ARBA" id="ARBA00022884"/>
    </source>
</evidence>
<sequence length="677" mass="76484">MSEPSKVIHVRSVGHEITENDLLQLVQPFGAVTKVLMLRAKNQALIQMHDVASATTALQYFTNLQPNIRGRNVYMQFSSHKELTTGDQNSQGSKDHVVKLMDSQPNRILLATIHQMLYPITVEVLQQVFSPHGFVEKIVTFQKSAGFQALIQYPSHDSAVQARSSLQGRYIYDGCCQLDIQFSKYTILFILALVFNFLFIWLPYCLSELQVNDNNERSRDFTNPSLPSEQKGRTSQMTSSSNSQSHDSSSAPRHQTVSVPPPSTSQALDDSQDFVPSPPILQQSAAHLSVTSQDSSTSTSDSTAGPSSSIAWGRGSGRRGPTRGVTERRLGEGEQWNVSLIRGYGVGDKAVNFTSRMGIIAKKHCKIWQKDFVKLPASTKDAIFRDLELTYRWERTGDTDRDMLAHMSATHRSWRGAQKKRHYNDKSLDDAIASVPAGVDPSDWRTMCEIWNQTDEQRIADRNKQNRSHQSMPYKRGRTSLYQLKDDFFRQQGRDPDRLELFKMGRCKELEDGRESWVDDESMRRYESMTQLLTPPSDGDVESHTPLTVEEAFISVMGKDRPGRVRCAGSAETLKTWYGSEKGSSFSTQQRLMENQLKAQEDQLRAQEVEMSQMRAQQVEMRTQLSEMDQMRAQMNQMSALLTQMQGSQTQITVPPAQSGSIVDEEAEDFSDREAVS</sequence>
<dbReference type="InterPro" id="IPR012677">
    <property type="entry name" value="Nucleotide-bd_a/b_plait_sf"/>
</dbReference>
<dbReference type="PROSITE" id="PS50102">
    <property type="entry name" value="RRM"/>
    <property type="match status" value="1"/>
</dbReference>
<dbReference type="Pfam" id="PF11835">
    <property type="entry name" value="RRM_8"/>
    <property type="match status" value="1"/>
</dbReference>